<protein>
    <submittedName>
        <fullName evidence="2">Uncharacterized membrane protein YsdA, DUF1294 family</fullName>
    </submittedName>
</protein>
<keyword evidence="1" id="KW-0472">Membrane</keyword>
<dbReference type="Proteomes" id="UP000199481">
    <property type="component" value="Unassembled WGS sequence"/>
</dbReference>
<dbReference type="InterPro" id="IPR010718">
    <property type="entry name" value="DUF1294"/>
</dbReference>
<feature type="transmembrane region" description="Helical" evidence="1">
    <location>
        <begin position="39"/>
        <end position="57"/>
    </location>
</feature>
<organism evidence="2 3">
    <name type="scientific">Carnobacterium viridans</name>
    <dbReference type="NCBI Taxonomy" id="174587"/>
    <lineage>
        <taxon>Bacteria</taxon>
        <taxon>Bacillati</taxon>
        <taxon>Bacillota</taxon>
        <taxon>Bacilli</taxon>
        <taxon>Lactobacillales</taxon>
        <taxon>Carnobacteriaceae</taxon>
        <taxon>Carnobacterium</taxon>
    </lineage>
</organism>
<dbReference type="EMBL" id="FNJW01000008">
    <property type="protein sequence ID" value="SDQ09054.1"/>
    <property type="molecule type" value="Genomic_DNA"/>
</dbReference>
<evidence type="ECO:0000256" key="1">
    <source>
        <dbReference type="SAM" id="Phobius"/>
    </source>
</evidence>
<keyword evidence="3" id="KW-1185">Reference proteome</keyword>
<evidence type="ECO:0000313" key="2">
    <source>
        <dbReference type="EMBL" id="SDQ09054.1"/>
    </source>
</evidence>
<accession>A0A1H0Y1L1</accession>
<gene>
    <name evidence="2" type="ORF">SAMN04487752_0642</name>
</gene>
<reference evidence="3" key="1">
    <citation type="submission" date="2016-10" db="EMBL/GenBank/DDBJ databases">
        <authorList>
            <person name="Varghese N."/>
            <person name="Submissions S."/>
        </authorList>
    </citation>
    <scope>NUCLEOTIDE SEQUENCE [LARGE SCALE GENOMIC DNA]</scope>
    <source>
        <strain evidence="3">MPL-11</strain>
    </source>
</reference>
<feature type="transmembrane region" description="Helical" evidence="1">
    <location>
        <begin position="69"/>
        <end position="85"/>
    </location>
</feature>
<dbReference type="Pfam" id="PF06961">
    <property type="entry name" value="DUF1294"/>
    <property type="match status" value="1"/>
</dbReference>
<dbReference type="RefSeq" id="WP_089975139.1">
    <property type="nucleotide sequence ID" value="NZ_CP084916.1"/>
</dbReference>
<dbReference type="OrthoDB" id="1698854at2"/>
<keyword evidence="1" id="KW-1133">Transmembrane helix</keyword>
<proteinExistence type="predicted"/>
<evidence type="ECO:0000313" key="3">
    <source>
        <dbReference type="Proteomes" id="UP000199481"/>
    </source>
</evidence>
<dbReference type="PIRSF" id="PIRSF002599">
    <property type="entry name" value="Cold_shock_A"/>
    <property type="match status" value="1"/>
</dbReference>
<dbReference type="InterPro" id="IPR012156">
    <property type="entry name" value="Cold_shock_CspA"/>
</dbReference>
<dbReference type="GO" id="GO:0003676">
    <property type="term" value="F:nucleic acid binding"/>
    <property type="evidence" value="ECO:0007669"/>
    <property type="project" value="InterPro"/>
</dbReference>
<sequence>MIFVMSYLLICNSLLFVLMYVDKQKAVKRQWRIPEKTLLFLGLIGGGFGGLISMKAFRHKTMKRSFKMIYTLGTVFAIFLLVYVNR</sequence>
<dbReference type="AlphaFoldDB" id="A0A1H0Y1L1"/>
<name>A0A1H0Y1L1_9LACT</name>
<keyword evidence="1" id="KW-0812">Transmembrane</keyword>